<sequence>MSTKGIFLWQKKDKIYTEYEGLEGDVYTFYETWEFKHANSENRSFIFHCVK</sequence>
<proteinExistence type="predicted"/>
<name>A0ABT9WJY0_9BACL</name>
<evidence type="ECO:0000313" key="1">
    <source>
        <dbReference type="EMBL" id="MDQ0173561.1"/>
    </source>
</evidence>
<comment type="caution">
    <text evidence="1">The sequence shown here is derived from an EMBL/GenBank/DDBJ whole genome shotgun (WGS) entry which is preliminary data.</text>
</comment>
<reference evidence="1 2" key="1">
    <citation type="submission" date="2023-07" db="EMBL/GenBank/DDBJ databases">
        <title>Sorghum-associated microbial communities from plants grown in Nebraska, USA.</title>
        <authorList>
            <person name="Schachtman D."/>
        </authorList>
    </citation>
    <scope>NUCLEOTIDE SEQUENCE [LARGE SCALE GENOMIC DNA]</scope>
    <source>
        <strain evidence="1 2">DS1314</strain>
    </source>
</reference>
<gene>
    <name evidence="1" type="ORF">J2T19_005054</name>
</gene>
<dbReference type="Proteomes" id="UP001233836">
    <property type="component" value="Unassembled WGS sequence"/>
</dbReference>
<evidence type="ECO:0000313" key="2">
    <source>
        <dbReference type="Proteomes" id="UP001233836"/>
    </source>
</evidence>
<protein>
    <recommendedName>
        <fullName evidence="3">AraC family transcriptional regulator</fullName>
    </recommendedName>
</protein>
<accession>A0ABT9WJY0</accession>
<keyword evidence="2" id="KW-1185">Reference proteome</keyword>
<evidence type="ECO:0008006" key="3">
    <source>
        <dbReference type="Google" id="ProtNLM"/>
    </source>
</evidence>
<organism evidence="1 2">
    <name type="scientific">Paenibacillus tundrae</name>
    <dbReference type="NCBI Taxonomy" id="528187"/>
    <lineage>
        <taxon>Bacteria</taxon>
        <taxon>Bacillati</taxon>
        <taxon>Bacillota</taxon>
        <taxon>Bacilli</taxon>
        <taxon>Bacillales</taxon>
        <taxon>Paenibacillaceae</taxon>
        <taxon>Paenibacillus</taxon>
    </lineage>
</organism>
<dbReference type="EMBL" id="JAUSTI010000021">
    <property type="protein sequence ID" value="MDQ0173561.1"/>
    <property type="molecule type" value="Genomic_DNA"/>
</dbReference>